<sequence precursor="true">MTSLRRLLLFTIPLLLFAVSPAADDKPTADEQAIQDAAVKFVDAYNSHDFAAIATLFDPNARLEEADGTVIAGAEAIQKGFQATFEADPDARIGLDMASLTMLTPDIAVEQGATEFYPDGETLTSRGRYQVVHQKKDGKWRMISVRSLEKEVLSNYEYLCQLEWLVGDWVDEGANETVETTFRWDDDRNFLLSDFQVKRGREVLAKGTQRLGWDPQKKQIRGWVFDSQGGFANSRWLETDGSWSITTTGVSSDGANTSETRTLVPGQDRVGVRISNRVIDGEQQADIEFMMVRRPPAPASKALAPSTVAK</sequence>
<dbReference type="InterPro" id="IPR032710">
    <property type="entry name" value="NTF2-like_dom_sf"/>
</dbReference>
<feature type="chain" id="PRO_5022205814" evidence="1">
    <location>
        <begin position="23"/>
        <end position="310"/>
    </location>
</feature>
<dbReference type="Pfam" id="PF14534">
    <property type="entry name" value="DUF4440"/>
    <property type="match status" value="1"/>
</dbReference>
<dbReference type="RefSeq" id="WP_145034503.1">
    <property type="nucleotide sequence ID" value="NZ_CP036271.1"/>
</dbReference>
<proteinExistence type="predicted"/>
<gene>
    <name evidence="3" type="ORF">Pan44_51850</name>
</gene>
<name>A0A517SLW6_9PLAN</name>
<dbReference type="NCBIfam" id="TIGR02246">
    <property type="entry name" value="SgcJ/EcaC family oxidoreductase"/>
    <property type="match status" value="1"/>
</dbReference>
<evidence type="ECO:0000313" key="4">
    <source>
        <dbReference type="Proteomes" id="UP000315700"/>
    </source>
</evidence>
<feature type="domain" description="DUF4440" evidence="2">
    <location>
        <begin position="39"/>
        <end position="142"/>
    </location>
</feature>
<dbReference type="InterPro" id="IPR027843">
    <property type="entry name" value="DUF4440"/>
</dbReference>
<reference evidence="3 4" key="1">
    <citation type="submission" date="2019-02" db="EMBL/GenBank/DDBJ databases">
        <title>Deep-cultivation of Planctomycetes and their phenomic and genomic characterization uncovers novel biology.</title>
        <authorList>
            <person name="Wiegand S."/>
            <person name="Jogler M."/>
            <person name="Boedeker C."/>
            <person name="Pinto D."/>
            <person name="Vollmers J."/>
            <person name="Rivas-Marin E."/>
            <person name="Kohn T."/>
            <person name="Peeters S.H."/>
            <person name="Heuer A."/>
            <person name="Rast P."/>
            <person name="Oberbeckmann S."/>
            <person name="Bunk B."/>
            <person name="Jeske O."/>
            <person name="Meyerdierks A."/>
            <person name="Storesund J.E."/>
            <person name="Kallscheuer N."/>
            <person name="Luecker S."/>
            <person name="Lage O.M."/>
            <person name="Pohl T."/>
            <person name="Merkel B.J."/>
            <person name="Hornburger P."/>
            <person name="Mueller R.-W."/>
            <person name="Bruemmer F."/>
            <person name="Labrenz M."/>
            <person name="Spormann A.M."/>
            <person name="Op den Camp H."/>
            <person name="Overmann J."/>
            <person name="Amann R."/>
            <person name="Jetten M.S.M."/>
            <person name="Mascher T."/>
            <person name="Medema M.H."/>
            <person name="Devos D.P."/>
            <person name="Kaster A.-K."/>
            <person name="Ovreas L."/>
            <person name="Rohde M."/>
            <person name="Galperin M.Y."/>
            <person name="Jogler C."/>
        </authorList>
    </citation>
    <scope>NUCLEOTIDE SEQUENCE [LARGE SCALE GENOMIC DNA]</scope>
    <source>
        <strain evidence="3 4">Pan44</strain>
    </source>
</reference>
<dbReference type="EMBL" id="CP036271">
    <property type="protein sequence ID" value="QDT57119.1"/>
    <property type="molecule type" value="Genomic_DNA"/>
</dbReference>
<dbReference type="KEGG" id="ccos:Pan44_51850"/>
<organism evidence="3 4">
    <name type="scientific">Caulifigura coniformis</name>
    <dbReference type="NCBI Taxonomy" id="2527983"/>
    <lineage>
        <taxon>Bacteria</taxon>
        <taxon>Pseudomonadati</taxon>
        <taxon>Planctomycetota</taxon>
        <taxon>Planctomycetia</taxon>
        <taxon>Planctomycetales</taxon>
        <taxon>Planctomycetaceae</taxon>
        <taxon>Caulifigura</taxon>
    </lineage>
</organism>
<dbReference type="InterPro" id="IPR011944">
    <property type="entry name" value="Steroid_delta5-4_isomerase"/>
</dbReference>
<protein>
    <submittedName>
        <fullName evidence="3">SnoaL-like domain protein</fullName>
    </submittedName>
</protein>
<dbReference type="InParanoid" id="A0A517SLW6"/>
<evidence type="ECO:0000259" key="2">
    <source>
        <dbReference type="Pfam" id="PF14534"/>
    </source>
</evidence>
<dbReference type="AlphaFoldDB" id="A0A517SLW6"/>
<evidence type="ECO:0000256" key="1">
    <source>
        <dbReference type="SAM" id="SignalP"/>
    </source>
</evidence>
<dbReference type="OrthoDB" id="263788at2"/>
<feature type="signal peptide" evidence="1">
    <location>
        <begin position="1"/>
        <end position="22"/>
    </location>
</feature>
<accession>A0A517SLW6</accession>
<evidence type="ECO:0000313" key="3">
    <source>
        <dbReference type="EMBL" id="QDT57119.1"/>
    </source>
</evidence>
<keyword evidence="4" id="KW-1185">Reference proteome</keyword>
<dbReference type="SUPFAM" id="SSF54427">
    <property type="entry name" value="NTF2-like"/>
    <property type="match status" value="1"/>
</dbReference>
<dbReference type="Proteomes" id="UP000315700">
    <property type="component" value="Chromosome"/>
</dbReference>
<keyword evidence="1" id="KW-0732">Signal</keyword>
<dbReference type="Gene3D" id="3.10.450.50">
    <property type="match status" value="1"/>
</dbReference>